<feature type="domain" description="Methylamine utilisation protein MauE" evidence="6">
    <location>
        <begin position="1"/>
        <end position="130"/>
    </location>
</feature>
<dbReference type="RefSeq" id="WP_089255169.1">
    <property type="nucleotide sequence ID" value="NZ_FZPH01000023.1"/>
</dbReference>
<feature type="transmembrane region" description="Helical" evidence="5">
    <location>
        <begin position="112"/>
        <end position="131"/>
    </location>
</feature>
<dbReference type="InterPro" id="IPR009908">
    <property type="entry name" value="Methylamine_util_MauE"/>
</dbReference>
<evidence type="ECO:0000256" key="3">
    <source>
        <dbReference type="ARBA" id="ARBA00022989"/>
    </source>
</evidence>
<name>A0A239PEM0_9ACTN</name>
<feature type="transmembrane region" description="Helical" evidence="5">
    <location>
        <begin position="46"/>
        <end position="66"/>
    </location>
</feature>
<feature type="transmembrane region" description="Helical" evidence="5">
    <location>
        <begin position="6"/>
        <end position="25"/>
    </location>
</feature>
<evidence type="ECO:0000313" key="7">
    <source>
        <dbReference type="EMBL" id="SNT65480.1"/>
    </source>
</evidence>
<protein>
    <submittedName>
        <fullName evidence="7">Methylamine utilisation protein MauE</fullName>
    </submittedName>
</protein>
<comment type="subcellular location">
    <subcellularLocation>
        <location evidence="1">Membrane</location>
        <topology evidence="1">Multi-pass membrane protein</topology>
    </subcellularLocation>
</comment>
<dbReference type="UniPathway" id="UPA00895"/>
<keyword evidence="3 5" id="KW-1133">Transmembrane helix</keyword>
<feature type="transmembrane region" description="Helical" evidence="5">
    <location>
        <begin position="72"/>
        <end position="92"/>
    </location>
</feature>
<dbReference type="Proteomes" id="UP000198362">
    <property type="component" value="Unassembled WGS sequence"/>
</dbReference>
<dbReference type="Pfam" id="PF07291">
    <property type="entry name" value="MauE"/>
    <property type="match status" value="1"/>
</dbReference>
<keyword evidence="2 5" id="KW-0812">Transmembrane</keyword>
<sequence>MEYVVVATRVVMAVVFVAALASKVRGRPSFKAFVRSVRPWVSARRAPAVALFVVAAESLCVVLLVLPGAGGAGLAAAAAVLVGFTAAIGRAISTRRAATCRCFGSSERPLTMIHVVRNGLLLTLALCGLAANANGSPAVSHDAGLLIAASTGVATALILMRLDDVVDLLRPGRAW</sequence>
<dbReference type="GO" id="GO:0016020">
    <property type="term" value="C:membrane"/>
    <property type="evidence" value="ECO:0007669"/>
    <property type="project" value="UniProtKB-SubCell"/>
</dbReference>
<evidence type="ECO:0000256" key="1">
    <source>
        <dbReference type="ARBA" id="ARBA00004141"/>
    </source>
</evidence>
<dbReference type="OrthoDB" id="3430313at2"/>
<proteinExistence type="predicted"/>
<keyword evidence="8" id="KW-1185">Reference proteome</keyword>
<evidence type="ECO:0000256" key="4">
    <source>
        <dbReference type="ARBA" id="ARBA00023136"/>
    </source>
</evidence>
<evidence type="ECO:0000256" key="5">
    <source>
        <dbReference type="SAM" id="Phobius"/>
    </source>
</evidence>
<dbReference type="EMBL" id="FZPH01000023">
    <property type="protein sequence ID" value="SNT65480.1"/>
    <property type="molecule type" value="Genomic_DNA"/>
</dbReference>
<dbReference type="GO" id="GO:0030416">
    <property type="term" value="P:methylamine metabolic process"/>
    <property type="evidence" value="ECO:0007669"/>
    <property type="project" value="InterPro"/>
</dbReference>
<evidence type="ECO:0000259" key="6">
    <source>
        <dbReference type="Pfam" id="PF07291"/>
    </source>
</evidence>
<evidence type="ECO:0000256" key="2">
    <source>
        <dbReference type="ARBA" id="ARBA00022692"/>
    </source>
</evidence>
<dbReference type="AlphaFoldDB" id="A0A239PEM0"/>
<evidence type="ECO:0000313" key="8">
    <source>
        <dbReference type="Proteomes" id="UP000198362"/>
    </source>
</evidence>
<reference evidence="7 8" key="1">
    <citation type="submission" date="2017-06" db="EMBL/GenBank/DDBJ databases">
        <authorList>
            <person name="Kim H.J."/>
            <person name="Triplett B.A."/>
        </authorList>
    </citation>
    <scope>NUCLEOTIDE SEQUENCE [LARGE SCALE GENOMIC DNA]</scope>
    <source>
        <strain evidence="7 8">CGMCC 4.5593</strain>
    </source>
</reference>
<keyword evidence="4 5" id="KW-0472">Membrane</keyword>
<organism evidence="7 8">
    <name type="scientific">Asanoa hainanensis</name>
    <dbReference type="NCBI Taxonomy" id="560556"/>
    <lineage>
        <taxon>Bacteria</taxon>
        <taxon>Bacillati</taxon>
        <taxon>Actinomycetota</taxon>
        <taxon>Actinomycetes</taxon>
        <taxon>Micromonosporales</taxon>
        <taxon>Micromonosporaceae</taxon>
        <taxon>Asanoa</taxon>
    </lineage>
</organism>
<feature type="transmembrane region" description="Helical" evidence="5">
    <location>
        <begin position="143"/>
        <end position="160"/>
    </location>
</feature>
<accession>A0A239PEM0</accession>
<gene>
    <name evidence="7" type="ORF">SAMN05421812_12333</name>
</gene>